<accession>A0A2T0UE67</accession>
<protein>
    <submittedName>
        <fullName evidence="2">Uncharacterized protein</fullName>
    </submittedName>
</protein>
<evidence type="ECO:0000313" key="3">
    <source>
        <dbReference type="Proteomes" id="UP000238176"/>
    </source>
</evidence>
<sequence length="209" mass="22165">MFILPVLLMFLFFQRFFVQGFSTYGLKEPSGVWSLGQAPATAGAADRTGQDTGPPPRREHHHFDRDASRNAMMRIGAITPVQSSETCIDSPEASNCDCIDQNSSTALTPKYTYSAITAPFRAEALRRPIRTANTGRSTRNARFNTTPAPAATRSTTPSSASSVPSANLMIPNDPSATAALQIPVANPTQSRITAVSVTPGIRGGPGGSP</sequence>
<reference evidence="2 3" key="1">
    <citation type="submission" date="2018-03" db="EMBL/GenBank/DDBJ databases">
        <title>Genomic Encyclopedia of Type Strains, Phase III (KMG-III): the genomes of soil and plant-associated and newly described type strains.</title>
        <authorList>
            <person name="Whitman W."/>
        </authorList>
    </citation>
    <scope>NUCLEOTIDE SEQUENCE [LARGE SCALE GENOMIC DNA]</scope>
    <source>
        <strain evidence="2 3">CGMCC 4.7067</strain>
    </source>
</reference>
<keyword evidence="3" id="KW-1185">Reference proteome</keyword>
<feature type="compositionally biased region" description="Low complexity" evidence="1">
    <location>
        <begin position="145"/>
        <end position="166"/>
    </location>
</feature>
<evidence type="ECO:0000256" key="1">
    <source>
        <dbReference type="SAM" id="MobiDB-lite"/>
    </source>
</evidence>
<dbReference type="EMBL" id="PVTJ01000010">
    <property type="protein sequence ID" value="PRY56236.1"/>
    <property type="molecule type" value="Genomic_DNA"/>
</dbReference>
<organism evidence="2 3">
    <name type="scientific">Glycomyces artemisiae</name>
    <dbReference type="NCBI Taxonomy" id="1076443"/>
    <lineage>
        <taxon>Bacteria</taxon>
        <taxon>Bacillati</taxon>
        <taxon>Actinomycetota</taxon>
        <taxon>Actinomycetes</taxon>
        <taxon>Glycomycetales</taxon>
        <taxon>Glycomycetaceae</taxon>
        <taxon>Glycomyces</taxon>
    </lineage>
</organism>
<comment type="caution">
    <text evidence="2">The sequence shown here is derived from an EMBL/GenBank/DDBJ whole genome shotgun (WGS) entry which is preliminary data.</text>
</comment>
<evidence type="ECO:0000313" key="2">
    <source>
        <dbReference type="EMBL" id="PRY56236.1"/>
    </source>
</evidence>
<dbReference type="Proteomes" id="UP000238176">
    <property type="component" value="Unassembled WGS sequence"/>
</dbReference>
<feature type="region of interest" description="Disordered" evidence="1">
    <location>
        <begin position="38"/>
        <end position="64"/>
    </location>
</feature>
<name>A0A2T0UE67_9ACTN</name>
<feature type="region of interest" description="Disordered" evidence="1">
    <location>
        <begin position="136"/>
        <end position="166"/>
    </location>
</feature>
<dbReference type="AlphaFoldDB" id="A0A2T0UE67"/>
<gene>
    <name evidence="2" type="ORF">B0I28_110118</name>
</gene>
<proteinExistence type="predicted"/>